<organism evidence="1 2">
    <name type="scientific">Pedobacter mendelii</name>
    <dbReference type="NCBI Taxonomy" id="1908240"/>
    <lineage>
        <taxon>Bacteria</taxon>
        <taxon>Pseudomonadati</taxon>
        <taxon>Bacteroidota</taxon>
        <taxon>Sphingobacteriia</taxon>
        <taxon>Sphingobacteriales</taxon>
        <taxon>Sphingobacteriaceae</taxon>
        <taxon>Pedobacter</taxon>
    </lineage>
</organism>
<dbReference type="Proteomes" id="UP000645390">
    <property type="component" value="Unassembled WGS sequence"/>
</dbReference>
<dbReference type="EMBL" id="BMDJ01000002">
    <property type="protein sequence ID" value="GGI23852.1"/>
    <property type="molecule type" value="Genomic_DNA"/>
</dbReference>
<comment type="caution">
    <text evidence="1">The sequence shown here is derived from an EMBL/GenBank/DDBJ whole genome shotgun (WGS) entry which is preliminary data.</text>
</comment>
<evidence type="ECO:0000313" key="2">
    <source>
        <dbReference type="Proteomes" id="UP000645390"/>
    </source>
</evidence>
<protein>
    <recommendedName>
        <fullName evidence="3">TonB-dependent receptor</fullName>
    </recommendedName>
</protein>
<keyword evidence="2" id="KW-1185">Reference proteome</keyword>
<proteinExistence type="predicted"/>
<evidence type="ECO:0008006" key="3">
    <source>
        <dbReference type="Google" id="ProtNLM"/>
    </source>
</evidence>
<reference evidence="2" key="1">
    <citation type="journal article" date="2019" name="Int. J. Syst. Evol. Microbiol.">
        <title>The Global Catalogue of Microorganisms (GCM) 10K type strain sequencing project: providing services to taxonomists for standard genome sequencing and annotation.</title>
        <authorList>
            <consortium name="The Broad Institute Genomics Platform"/>
            <consortium name="The Broad Institute Genome Sequencing Center for Infectious Disease"/>
            <person name="Wu L."/>
            <person name="Ma J."/>
        </authorList>
    </citation>
    <scope>NUCLEOTIDE SEQUENCE [LARGE SCALE GENOMIC DNA]</scope>
    <source>
        <strain evidence="2">CCM 8939</strain>
    </source>
</reference>
<evidence type="ECO:0000313" key="1">
    <source>
        <dbReference type="EMBL" id="GGI23852.1"/>
    </source>
</evidence>
<gene>
    <name evidence="1" type="ORF">GCM10008119_09730</name>
</gene>
<name>A0ABQ2BES3_9SPHI</name>
<sequence>MSPTYKWLTVHAGYRNVSFSPYTLGGHTILGTGFELNPGKLRVGFMYGRLNRATTIDTTSQSLIPFSFTRKGYAARLGYGSSNNFFELSYLSAKDDDQKPENLPSNLDIISPAQNNVLGYSFKFTFFKNLFLESAGAVSLYTKDIRSPISLDGLNNKVLDQAKKFFDINGTSEYYTALSGSIGYKVKKFGLKVNYKRIDPDFKTMGAYYFNSDLENWTVSPNAIFLKGKIRINGSIGFQHDNLKKQKMAQNKRLIASSNASFEITKALGVDVIYTNFSDNQKPQTAIFADSLRIVQTTQTIGFMPRYFLTDPETTHIISAAINFSKLNDFNNYFSATAASRNITTSQYFLNYSITFLKKQMTLYANINQTNLKGSNLDNSFTGFTLGGNTPLLKQKLMAGLNGTFTSANNNLTGDSFIVNASGNLGYAITKKQRLSFNMFLTNNKSSAINLLQSNFTETRAELSYQFKF</sequence>
<accession>A0ABQ2BES3</accession>